<protein>
    <submittedName>
        <fullName evidence="1">Uncharacterized protein</fullName>
    </submittedName>
</protein>
<gene>
    <name evidence="1" type="ORF">HAX54_027624</name>
</gene>
<dbReference type="EMBL" id="JACEIK010033623">
    <property type="protein sequence ID" value="MCE5166829.1"/>
    <property type="molecule type" value="Genomic_DNA"/>
</dbReference>
<feature type="non-terminal residue" evidence="1">
    <location>
        <position position="1"/>
    </location>
</feature>
<dbReference type="Proteomes" id="UP000823775">
    <property type="component" value="Unassembled WGS sequence"/>
</dbReference>
<organism evidence="1 2">
    <name type="scientific">Datura stramonium</name>
    <name type="common">Jimsonweed</name>
    <name type="synonym">Common thornapple</name>
    <dbReference type="NCBI Taxonomy" id="4076"/>
    <lineage>
        <taxon>Eukaryota</taxon>
        <taxon>Viridiplantae</taxon>
        <taxon>Streptophyta</taxon>
        <taxon>Embryophyta</taxon>
        <taxon>Tracheophyta</taxon>
        <taxon>Spermatophyta</taxon>
        <taxon>Magnoliopsida</taxon>
        <taxon>eudicotyledons</taxon>
        <taxon>Gunneridae</taxon>
        <taxon>Pentapetalae</taxon>
        <taxon>asterids</taxon>
        <taxon>lamiids</taxon>
        <taxon>Solanales</taxon>
        <taxon>Solanaceae</taxon>
        <taxon>Solanoideae</taxon>
        <taxon>Datureae</taxon>
        <taxon>Datura</taxon>
    </lineage>
</organism>
<accession>A0ABS8Y6M4</accession>
<keyword evidence="2" id="KW-1185">Reference proteome</keyword>
<dbReference type="PANTHER" id="PTHR32108:SF9">
    <property type="entry name" value="REVERSE TRANSCRIPTASE RNASE H-LIKE DOMAIN-CONTAINING PROTEIN"/>
    <property type="match status" value="1"/>
</dbReference>
<reference evidence="1 2" key="1">
    <citation type="journal article" date="2021" name="BMC Genomics">
        <title>Datura genome reveals duplications of psychoactive alkaloid biosynthetic genes and high mutation rate following tissue culture.</title>
        <authorList>
            <person name="Rajewski A."/>
            <person name="Carter-House D."/>
            <person name="Stajich J."/>
            <person name="Litt A."/>
        </authorList>
    </citation>
    <scope>NUCLEOTIDE SEQUENCE [LARGE SCALE GENOMIC DNA]</scope>
    <source>
        <strain evidence="1">AR-01</strain>
    </source>
</reference>
<proteinExistence type="predicted"/>
<dbReference type="PANTHER" id="PTHR32108">
    <property type="entry name" value="DNA-DIRECTED RNA POLYMERASE SUBUNIT ALPHA"/>
    <property type="match status" value="1"/>
</dbReference>
<name>A0ABS8Y6M4_DATST</name>
<comment type="caution">
    <text evidence="1">The sequence shown here is derived from an EMBL/GenBank/DDBJ whole genome shotgun (WGS) entry which is preliminary data.</text>
</comment>
<evidence type="ECO:0000313" key="1">
    <source>
        <dbReference type="EMBL" id="MCE5166829.1"/>
    </source>
</evidence>
<evidence type="ECO:0000313" key="2">
    <source>
        <dbReference type="Proteomes" id="UP000823775"/>
    </source>
</evidence>
<sequence>VNPTAKGFDTSVRCEYHSNIQGHSTENCWTLKRIIEKLIDDKAIVIHNEEATNVTKNPLPAHNNAYVVGMIFDDKERKKMGGMITTLSSSEEGMSMDIKPTRKAPLIVKGASLGASPKTSTKLILYVPMKEKEVPMTGPKLYVLGSFPRFG</sequence>